<organism evidence="2 3">
    <name type="scientific">Pukyongiella litopenaei</name>
    <dbReference type="NCBI Taxonomy" id="2605946"/>
    <lineage>
        <taxon>Bacteria</taxon>
        <taxon>Pseudomonadati</taxon>
        <taxon>Pseudomonadota</taxon>
        <taxon>Alphaproteobacteria</taxon>
        <taxon>Rhodobacterales</taxon>
        <taxon>Paracoccaceae</taxon>
        <taxon>Pukyongiella</taxon>
    </lineage>
</organism>
<dbReference type="SUPFAM" id="SSF56601">
    <property type="entry name" value="beta-lactamase/transpeptidase-like"/>
    <property type="match status" value="1"/>
</dbReference>
<gene>
    <name evidence="2" type="ORF">C6Y53_20635</name>
</gene>
<dbReference type="InterPro" id="IPR001466">
    <property type="entry name" value="Beta-lactam-related"/>
</dbReference>
<accession>A0A5C2H335</accession>
<dbReference type="PANTHER" id="PTHR43283">
    <property type="entry name" value="BETA-LACTAMASE-RELATED"/>
    <property type="match status" value="1"/>
</dbReference>
<keyword evidence="2" id="KW-0378">Hydrolase</keyword>
<protein>
    <submittedName>
        <fullName evidence="2">Serine hydrolase</fullName>
    </submittedName>
</protein>
<dbReference type="Proteomes" id="UP000237655">
    <property type="component" value="Plasmid p3"/>
</dbReference>
<dbReference type="PANTHER" id="PTHR43283:SF7">
    <property type="entry name" value="BETA-LACTAMASE-RELATED DOMAIN-CONTAINING PROTEIN"/>
    <property type="match status" value="1"/>
</dbReference>
<geneLocation type="plasmid" evidence="2 3">
    <name>p3</name>
</geneLocation>
<dbReference type="KEGG" id="thas:C6Y53_20635"/>
<name>A0A5C2H335_9RHOB</name>
<keyword evidence="3" id="KW-1185">Reference proteome</keyword>
<dbReference type="InterPro" id="IPR012338">
    <property type="entry name" value="Beta-lactam/transpept-like"/>
</dbReference>
<evidence type="ECO:0000313" key="3">
    <source>
        <dbReference type="Proteomes" id="UP000237655"/>
    </source>
</evidence>
<reference evidence="2 3" key="1">
    <citation type="submission" date="2019-09" db="EMBL/GenBank/DDBJ databases">
        <title>Novel bacterium SH-1.</title>
        <authorList>
            <person name="Kim Y.-S."/>
            <person name="Kim K.-H."/>
        </authorList>
    </citation>
    <scope>NUCLEOTIDE SEQUENCE [LARGE SCALE GENOMIC DNA]</scope>
    <source>
        <strain evidence="2 3">SH-1</strain>
        <plasmid evidence="2 3">p3</plasmid>
    </source>
</reference>
<keyword evidence="2" id="KW-0614">Plasmid</keyword>
<dbReference type="Gene3D" id="3.40.710.10">
    <property type="entry name" value="DD-peptidase/beta-lactamase superfamily"/>
    <property type="match status" value="1"/>
</dbReference>
<dbReference type="AlphaFoldDB" id="A0A5C2H335"/>
<dbReference type="RefSeq" id="WP_149615780.1">
    <property type="nucleotide sequence ID" value="NZ_CP043621.1"/>
</dbReference>
<dbReference type="InterPro" id="IPR050789">
    <property type="entry name" value="Diverse_Enzym_Activities"/>
</dbReference>
<dbReference type="GO" id="GO:0016787">
    <property type="term" value="F:hydrolase activity"/>
    <property type="evidence" value="ECO:0007669"/>
    <property type="project" value="UniProtKB-KW"/>
</dbReference>
<dbReference type="Pfam" id="PF00144">
    <property type="entry name" value="Beta-lactamase"/>
    <property type="match status" value="1"/>
</dbReference>
<proteinExistence type="predicted"/>
<sequence>MAEQSSFKPPHITLNNWREPDHIKWALSHFSFMPTIDVARAGSVSELRAEPRNDIETFQFEHQGETVSLLDALKGDSVDGYIVVKDGKVLNESYFGAFRAQDKHMWASATKSIIGSIFGILVSDYGVDLNKSPADYVPELEESTFARSSLRQVLNMVTALDFSEDYEQLAPGSVHFEYFRRLGLVPAWDLMQIDPQQDKTPRGARAFLPSFRANADVEHGTTYEYHSPNVDVIGWVIEVVSGVPLAEFIQQNLWSKLQTEHDAFLSCDVEFNPIATGGFNSTLRDAARFGLMALNEGRVGDTQVLDQSWLADTFALTDQDRSAWNKSTFADETDAAYMPDFEGYRSFWWVCDAKRGERAAIGIYGQMIYVNKAANTVIASFSSPNSTSNARRPSFKRVVRANRALSAALCDQNQSGGNQ</sequence>
<dbReference type="EMBL" id="CP043621">
    <property type="protein sequence ID" value="QEP30610.1"/>
    <property type="molecule type" value="Genomic_DNA"/>
</dbReference>
<evidence type="ECO:0000259" key="1">
    <source>
        <dbReference type="Pfam" id="PF00144"/>
    </source>
</evidence>
<feature type="domain" description="Beta-lactamase-related" evidence="1">
    <location>
        <begin position="82"/>
        <end position="386"/>
    </location>
</feature>
<evidence type="ECO:0000313" key="2">
    <source>
        <dbReference type="EMBL" id="QEP30610.1"/>
    </source>
</evidence>